<evidence type="ECO:0000313" key="3">
    <source>
        <dbReference type="Proteomes" id="UP000008037"/>
    </source>
</evidence>
<accession>K0IER0</accession>
<name>K0IER0_NITGG</name>
<protein>
    <submittedName>
        <fullName evidence="2">Uncharacterized protein</fullName>
    </submittedName>
</protein>
<dbReference type="STRING" id="1237085.Ngar_c13070"/>
<sequence>MKIIHMTSDKPSQKQTAPTSSEEDKPTLKDYKSEEEPSKRKMKPKEASDVED</sequence>
<reference evidence="2 3" key="1">
    <citation type="journal article" date="2012" name="Environ. Microbiol.">
        <title>The genome of the ammonia-oxidizing Candidatus Nitrososphaera gargensis: insights into metabolic versatility and environmental adaptations.</title>
        <authorList>
            <person name="Spang A."/>
            <person name="Poehlein A."/>
            <person name="Offre P."/>
            <person name="Zumbragel S."/>
            <person name="Haider S."/>
            <person name="Rychlik N."/>
            <person name="Nowka B."/>
            <person name="Schmeisser C."/>
            <person name="Lebedeva E.V."/>
            <person name="Rattei T."/>
            <person name="Bohm C."/>
            <person name="Schmid M."/>
            <person name="Galushko A."/>
            <person name="Hatzenpichler R."/>
            <person name="Weinmaier T."/>
            <person name="Daniel R."/>
            <person name="Schleper C."/>
            <person name="Spieck E."/>
            <person name="Streit W."/>
            <person name="Wagner M."/>
        </authorList>
    </citation>
    <scope>NUCLEOTIDE SEQUENCE [LARGE SCALE GENOMIC DNA]</scope>
    <source>
        <strain evidence="3">Ga9.2</strain>
    </source>
</reference>
<dbReference type="AlphaFoldDB" id="K0IER0"/>
<evidence type="ECO:0000313" key="2">
    <source>
        <dbReference type="EMBL" id="AFU58245.1"/>
    </source>
</evidence>
<proteinExistence type="predicted"/>
<dbReference type="Proteomes" id="UP000008037">
    <property type="component" value="Chromosome"/>
</dbReference>
<organism evidence="2 3">
    <name type="scientific">Nitrososphaera gargensis (strain Ga9.2)</name>
    <dbReference type="NCBI Taxonomy" id="1237085"/>
    <lineage>
        <taxon>Archaea</taxon>
        <taxon>Nitrososphaerota</taxon>
        <taxon>Nitrososphaeria</taxon>
        <taxon>Nitrososphaerales</taxon>
        <taxon>Nitrososphaeraceae</taxon>
        <taxon>Nitrososphaera</taxon>
    </lineage>
</organism>
<dbReference type="KEGG" id="nga:Ngar_c13070"/>
<evidence type="ECO:0000256" key="1">
    <source>
        <dbReference type="SAM" id="MobiDB-lite"/>
    </source>
</evidence>
<dbReference type="InParanoid" id="K0IER0"/>
<feature type="region of interest" description="Disordered" evidence="1">
    <location>
        <begin position="1"/>
        <end position="52"/>
    </location>
</feature>
<dbReference type="HOGENOM" id="CLU_3075474_0_0_2"/>
<feature type="compositionally biased region" description="Basic and acidic residues" evidence="1">
    <location>
        <begin position="22"/>
        <end position="52"/>
    </location>
</feature>
<dbReference type="EMBL" id="CP002408">
    <property type="protein sequence ID" value="AFU58245.1"/>
    <property type="molecule type" value="Genomic_DNA"/>
</dbReference>
<dbReference type="BioCyc" id="CNIT1237085:G1324-1305-MONOMER"/>
<keyword evidence="3" id="KW-1185">Reference proteome</keyword>
<gene>
    <name evidence="2" type="ordered locus">Ngar_c13070</name>
</gene>